<evidence type="ECO:0000313" key="3">
    <source>
        <dbReference type="EMBL" id="MBO1360243.1"/>
    </source>
</evidence>
<dbReference type="RefSeq" id="WP_207881525.1">
    <property type="nucleotide sequence ID" value="NZ_JAFVMF010000010.1"/>
</dbReference>
<dbReference type="Gene3D" id="2.60.120.10">
    <property type="entry name" value="Jelly Rolls"/>
    <property type="match status" value="1"/>
</dbReference>
<dbReference type="Pfam" id="PF07883">
    <property type="entry name" value="Cupin_2"/>
    <property type="match status" value="1"/>
</dbReference>
<dbReference type="Proteomes" id="UP000664771">
    <property type="component" value="Unassembled WGS sequence"/>
</dbReference>
<dbReference type="PANTHER" id="PTHR35848">
    <property type="entry name" value="OXALATE-BINDING PROTEIN"/>
    <property type="match status" value="1"/>
</dbReference>
<dbReference type="EMBL" id="JAFVMF010000010">
    <property type="protein sequence ID" value="MBO1360243.1"/>
    <property type="molecule type" value="Genomic_DNA"/>
</dbReference>
<keyword evidence="4" id="KW-1185">Reference proteome</keyword>
<dbReference type="InterPro" id="IPR013096">
    <property type="entry name" value="Cupin_2"/>
</dbReference>
<reference evidence="3 4" key="1">
    <citation type="submission" date="2021-03" db="EMBL/GenBank/DDBJ databases">
        <title>The complete genome sequence of Acetobacter sacchari TBRC 11175.</title>
        <authorList>
            <person name="Charoenyingcharoen P."/>
            <person name="Yukphan P."/>
        </authorList>
    </citation>
    <scope>NUCLEOTIDE SEQUENCE [LARGE SCALE GENOMIC DNA]</scope>
    <source>
        <strain evidence="3 4">TBRC 11175</strain>
    </source>
</reference>
<keyword evidence="1" id="KW-0479">Metal-binding</keyword>
<dbReference type="InterPro" id="IPR011051">
    <property type="entry name" value="RmlC_Cupin_sf"/>
</dbReference>
<accession>A0ABS3LWH5</accession>
<gene>
    <name evidence="3" type="ORF">J2D73_10640</name>
</gene>
<dbReference type="PANTHER" id="PTHR35848:SF6">
    <property type="entry name" value="CUPIN TYPE-2 DOMAIN-CONTAINING PROTEIN"/>
    <property type="match status" value="1"/>
</dbReference>
<dbReference type="InterPro" id="IPR014710">
    <property type="entry name" value="RmlC-like_jellyroll"/>
</dbReference>
<comment type="caution">
    <text evidence="3">The sequence shown here is derived from an EMBL/GenBank/DDBJ whole genome shotgun (WGS) entry which is preliminary data.</text>
</comment>
<feature type="domain" description="Cupin type-2" evidence="2">
    <location>
        <begin position="60"/>
        <end position="131"/>
    </location>
</feature>
<evidence type="ECO:0000256" key="1">
    <source>
        <dbReference type="ARBA" id="ARBA00022723"/>
    </source>
</evidence>
<evidence type="ECO:0000313" key="4">
    <source>
        <dbReference type="Proteomes" id="UP000664771"/>
    </source>
</evidence>
<organism evidence="3 4">
    <name type="scientific">Acetobacter sacchari</name>
    <dbReference type="NCBI Taxonomy" id="2661687"/>
    <lineage>
        <taxon>Bacteria</taxon>
        <taxon>Pseudomonadati</taxon>
        <taxon>Pseudomonadota</taxon>
        <taxon>Alphaproteobacteria</taxon>
        <taxon>Acetobacterales</taxon>
        <taxon>Acetobacteraceae</taxon>
        <taxon>Acetobacter</taxon>
    </lineage>
</organism>
<dbReference type="InterPro" id="IPR051610">
    <property type="entry name" value="GPI/OXD"/>
</dbReference>
<evidence type="ECO:0000259" key="2">
    <source>
        <dbReference type="Pfam" id="PF07883"/>
    </source>
</evidence>
<protein>
    <submittedName>
        <fullName evidence="3">Cupin domain-containing protein</fullName>
    </submittedName>
</protein>
<dbReference type="SUPFAM" id="SSF51182">
    <property type="entry name" value="RmlC-like cupins"/>
    <property type="match status" value="1"/>
</dbReference>
<proteinExistence type="predicted"/>
<sequence>MKEAEHLTEISETAALPKLGSLVLNPRSLELKSWEKGSRYASADVSFGAILGLIKLGIGYSEVPPGKSGCPCHSHSMEEELFIILEGSGTYRFGDTEYPFQSGDILSAPAGGLETAHQIINSGETTLRYFALSANSDAEIVQYPDSKKIMSKTRLPGGQSLRRVTLQSDNLDYWEGEPCGG</sequence>
<name>A0ABS3LWH5_9PROT</name>